<dbReference type="PROSITE" id="PS51375">
    <property type="entry name" value="PPR"/>
    <property type="match status" value="3"/>
</dbReference>
<dbReference type="PANTHER" id="PTHR46128:SF211">
    <property type="entry name" value="PENTACOTRIPEPTIDE-REPEAT REGION OF PRORP DOMAIN-CONTAINING PROTEIN"/>
    <property type="match status" value="1"/>
</dbReference>
<dbReference type="Pfam" id="PF13041">
    <property type="entry name" value="PPR_2"/>
    <property type="match status" value="1"/>
</dbReference>
<dbReference type="AlphaFoldDB" id="A0A7J7NWF7"/>
<evidence type="ECO:0000313" key="5">
    <source>
        <dbReference type="Proteomes" id="UP000541444"/>
    </source>
</evidence>
<name>A0A7J7NWF7_9MAGN</name>
<protein>
    <recommendedName>
        <fullName evidence="6">Pentatricopeptide repeat-containing protein</fullName>
    </recommendedName>
</protein>
<evidence type="ECO:0000256" key="3">
    <source>
        <dbReference type="PROSITE-ProRule" id="PRU00708"/>
    </source>
</evidence>
<dbReference type="OrthoDB" id="185373at2759"/>
<comment type="similarity">
    <text evidence="1">Belongs to the PPR family. P subfamily.</text>
</comment>
<feature type="repeat" description="PPR" evidence="3">
    <location>
        <begin position="35"/>
        <end position="69"/>
    </location>
</feature>
<feature type="repeat" description="PPR" evidence="3">
    <location>
        <begin position="109"/>
        <end position="143"/>
    </location>
</feature>
<organism evidence="4 5">
    <name type="scientific">Kingdonia uniflora</name>
    <dbReference type="NCBI Taxonomy" id="39325"/>
    <lineage>
        <taxon>Eukaryota</taxon>
        <taxon>Viridiplantae</taxon>
        <taxon>Streptophyta</taxon>
        <taxon>Embryophyta</taxon>
        <taxon>Tracheophyta</taxon>
        <taxon>Spermatophyta</taxon>
        <taxon>Magnoliopsida</taxon>
        <taxon>Ranunculales</taxon>
        <taxon>Circaeasteraceae</taxon>
        <taxon>Kingdonia</taxon>
    </lineage>
</organism>
<dbReference type="InterPro" id="IPR011990">
    <property type="entry name" value="TPR-like_helical_dom_sf"/>
</dbReference>
<dbReference type="InterPro" id="IPR002885">
    <property type="entry name" value="PPR_rpt"/>
</dbReference>
<proteinExistence type="inferred from homology"/>
<dbReference type="InterPro" id="IPR050872">
    <property type="entry name" value="PPR_P_subfamily"/>
</dbReference>
<keyword evidence="5" id="KW-1185">Reference proteome</keyword>
<reference evidence="4 5" key="1">
    <citation type="journal article" date="2020" name="IScience">
        <title>Genome Sequencing of the Endangered Kingdonia uniflora (Circaeasteraceae, Ranunculales) Reveals Potential Mechanisms of Evolutionary Specialization.</title>
        <authorList>
            <person name="Sun Y."/>
            <person name="Deng T."/>
            <person name="Zhang A."/>
            <person name="Moore M.J."/>
            <person name="Landis J.B."/>
            <person name="Lin N."/>
            <person name="Zhang H."/>
            <person name="Zhang X."/>
            <person name="Huang J."/>
            <person name="Zhang X."/>
            <person name="Sun H."/>
            <person name="Wang H."/>
        </authorList>
    </citation>
    <scope>NUCLEOTIDE SEQUENCE [LARGE SCALE GENOMIC DNA]</scope>
    <source>
        <strain evidence="4">TB1705</strain>
        <tissue evidence="4">Leaf</tissue>
    </source>
</reference>
<evidence type="ECO:0000256" key="2">
    <source>
        <dbReference type="ARBA" id="ARBA00022737"/>
    </source>
</evidence>
<dbReference type="EMBL" id="JACGCM010000479">
    <property type="protein sequence ID" value="KAF6171535.1"/>
    <property type="molecule type" value="Genomic_DNA"/>
</dbReference>
<evidence type="ECO:0000256" key="1">
    <source>
        <dbReference type="ARBA" id="ARBA00007626"/>
    </source>
</evidence>
<keyword evidence="2" id="KW-0677">Repeat</keyword>
<comment type="caution">
    <text evidence="4">The sequence shown here is derived from an EMBL/GenBank/DDBJ whole genome shotgun (WGS) entry which is preliminary data.</text>
</comment>
<dbReference type="SUPFAM" id="SSF81901">
    <property type="entry name" value="HCP-like"/>
    <property type="match status" value="1"/>
</dbReference>
<dbReference type="Proteomes" id="UP000541444">
    <property type="component" value="Unassembled WGS sequence"/>
</dbReference>
<feature type="repeat" description="PPR" evidence="3">
    <location>
        <begin position="70"/>
        <end position="108"/>
    </location>
</feature>
<accession>A0A7J7NWF7</accession>
<dbReference type="Gene3D" id="1.25.40.10">
    <property type="entry name" value="Tetratricopeptide repeat domain"/>
    <property type="match status" value="2"/>
</dbReference>
<sequence length="187" mass="20833">MGKVDFGFAGNIFKSVFEPDRKSVAFNGVRGCEHDVISYNILINGYGKAKKLDEAMLTFEDMCSKGLTPNAITYNSLIDGLCKVGKVAAALDEEKKLFDSLPSKNLKCDTMIFNIMISGLLTEGLLQESEDLFAKMLDKGPIPNSVAYNTMIHGYFQNNEIGKAKQLLVTGIYFHFTRKMEMIVTLY</sequence>
<evidence type="ECO:0000313" key="4">
    <source>
        <dbReference type="EMBL" id="KAF6171535.1"/>
    </source>
</evidence>
<gene>
    <name evidence="4" type="ORF">GIB67_018059</name>
</gene>
<dbReference type="PANTHER" id="PTHR46128">
    <property type="entry name" value="MITOCHONDRIAL GROUP I INTRON SPLICING FACTOR CCM1"/>
    <property type="match status" value="1"/>
</dbReference>
<evidence type="ECO:0008006" key="6">
    <source>
        <dbReference type="Google" id="ProtNLM"/>
    </source>
</evidence>
<dbReference type="NCBIfam" id="TIGR00756">
    <property type="entry name" value="PPR"/>
    <property type="match status" value="4"/>
</dbReference>
<dbReference type="Pfam" id="PF12854">
    <property type="entry name" value="PPR_1"/>
    <property type="match status" value="1"/>
</dbReference>